<organism evidence="5 6">
    <name type="scientific">Pedococcus dokdonensis</name>
    <dbReference type="NCBI Taxonomy" id="443156"/>
    <lineage>
        <taxon>Bacteria</taxon>
        <taxon>Bacillati</taxon>
        <taxon>Actinomycetota</taxon>
        <taxon>Actinomycetes</taxon>
        <taxon>Micrococcales</taxon>
        <taxon>Intrasporangiaceae</taxon>
        <taxon>Pedococcus</taxon>
    </lineage>
</organism>
<evidence type="ECO:0000256" key="1">
    <source>
        <dbReference type="ARBA" id="ARBA00004255"/>
    </source>
</evidence>
<dbReference type="InterPro" id="IPR008628">
    <property type="entry name" value="GPP34-like"/>
</dbReference>
<keyword evidence="2" id="KW-0333">Golgi apparatus</keyword>
<dbReference type="EMBL" id="LT629711">
    <property type="protein sequence ID" value="SDO91247.1"/>
    <property type="molecule type" value="Genomic_DNA"/>
</dbReference>
<protein>
    <submittedName>
        <fullName evidence="5">Golgi phosphoprotein 3 (GPP34)</fullName>
    </submittedName>
</protein>
<dbReference type="GO" id="GO:0012505">
    <property type="term" value="C:endomembrane system"/>
    <property type="evidence" value="ECO:0007669"/>
    <property type="project" value="UniProtKB-ARBA"/>
</dbReference>
<dbReference type="OrthoDB" id="4962633at2"/>
<comment type="subcellular location">
    <subcellularLocation>
        <location evidence="1">Golgi apparatus membrane</location>
        <topology evidence="1">Peripheral membrane protein</topology>
        <orientation evidence="1">Cytoplasmic side</orientation>
    </subcellularLocation>
</comment>
<keyword evidence="6" id="KW-1185">Reference proteome</keyword>
<accession>A0A1H0NEP5</accession>
<keyword evidence="3" id="KW-0446">Lipid-binding</keyword>
<gene>
    <name evidence="5" type="ORF">SAMN04489867_0925</name>
</gene>
<evidence type="ECO:0000256" key="4">
    <source>
        <dbReference type="ARBA" id="ARBA00023136"/>
    </source>
</evidence>
<dbReference type="GO" id="GO:0005737">
    <property type="term" value="C:cytoplasm"/>
    <property type="evidence" value="ECO:0007669"/>
    <property type="project" value="UniProtKB-ARBA"/>
</dbReference>
<evidence type="ECO:0000256" key="2">
    <source>
        <dbReference type="ARBA" id="ARBA00023034"/>
    </source>
</evidence>
<dbReference type="InterPro" id="IPR038261">
    <property type="entry name" value="GPP34-like_sf"/>
</dbReference>
<evidence type="ECO:0000256" key="3">
    <source>
        <dbReference type="ARBA" id="ARBA00023121"/>
    </source>
</evidence>
<reference evidence="6" key="1">
    <citation type="submission" date="2016-10" db="EMBL/GenBank/DDBJ databases">
        <authorList>
            <person name="Varghese N."/>
            <person name="Submissions S."/>
        </authorList>
    </citation>
    <scope>NUCLEOTIDE SEQUENCE [LARGE SCALE GENOMIC DNA]</scope>
    <source>
        <strain evidence="6">DSM 22329</strain>
    </source>
</reference>
<evidence type="ECO:0000313" key="6">
    <source>
        <dbReference type="Proteomes" id="UP000199077"/>
    </source>
</evidence>
<dbReference type="Proteomes" id="UP000199077">
    <property type="component" value="Chromosome I"/>
</dbReference>
<dbReference type="RefSeq" id="WP_091782101.1">
    <property type="nucleotide sequence ID" value="NZ_LT629711.1"/>
</dbReference>
<name>A0A1H0NEP5_9MICO</name>
<dbReference type="Pfam" id="PF05719">
    <property type="entry name" value="GPP34"/>
    <property type="match status" value="1"/>
</dbReference>
<dbReference type="AlphaFoldDB" id="A0A1H0NEP5"/>
<proteinExistence type="predicted"/>
<evidence type="ECO:0000313" key="5">
    <source>
        <dbReference type="EMBL" id="SDO91247.1"/>
    </source>
</evidence>
<dbReference type="Gene3D" id="1.10.3630.10">
    <property type="entry name" value="yeast vps74-n-term truncation variant domain like"/>
    <property type="match status" value="1"/>
</dbReference>
<keyword evidence="4" id="KW-0472">Membrane</keyword>
<dbReference type="GO" id="GO:0070273">
    <property type="term" value="F:phosphatidylinositol-4-phosphate binding"/>
    <property type="evidence" value="ECO:0007669"/>
    <property type="project" value="InterPro"/>
</dbReference>
<sequence>MTPQPLTAEFLLLAHSDEDGKALIDSTKLKAAVAGAAIVDLTLDGALRLTEPGDPEFKPGRLVRTTRHVSDPLLAQVVEMSHDRKPKDAVGRIGGASAWRNRAGEIKDAVMGDLVAQGVVVRQEGKVLGLFPTTSWPLADPAVRQEVLERVRATVVDGADPDERTGALVALVYSVDLLPKLFPEQRKRDIQARGKAVAHGDWGSEAVRRAIQDVQTAITAAIVATTVAASSGSG</sequence>
<dbReference type="STRING" id="443156.SAMN04489867_0925"/>